<comment type="caution">
    <text evidence="1">The sequence shown here is derived from an EMBL/GenBank/DDBJ whole genome shotgun (WGS) entry which is preliminary data.</text>
</comment>
<reference evidence="1" key="1">
    <citation type="submission" date="2022-09" db="EMBL/GenBank/DDBJ databases">
        <title>Fusarium specimens isolated from Avocado Roots.</title>
        <authorList>
            <person name="Stajich J."/>
            <person name="Roper C."/>
            <person name="Heimlech-Rivalta G."/>
        </authorList>
    </citation>
    <scope>NUCLEOTIDE SEQUENCE</scope>
    <source>
        <strain evidence="1">A02</strain>
    </source>
</reference>
<keyword evidence="2" id="KW-1185">Reference proteome</keyword>
<dbReference type="Proteomes" id="UP001152087">
    <property type="component" value="Unassembled WGS sequence"/>
</dbReference>
<dbReference type="AlphaFoldDB" id="A0A9W8UW97"/>
<evidence type="ECO:0000313" key="2">
    <source>
        <dbReference type="Proteomes" id="UP001152087"/>
    </source>
</evidence>
<protein>
    <submittedName>
        <fullName evidence="1">Uncharacterized protein</fullName>
    </submittedName>
</protein>
<accession>A0A9W8UW97</accession>
<sequence length="60" mass="6792">MESRDISNIENAASFSVSRIHVGPSFHKRFGDEFVASPHRDVKRRLPQAVSRVDVSASFY</sequence>
<name>A0A9W8UW97_9HYPO</name>
<organism evidence="1 2">
    <name type="scientific">Fusarium falciforme</name>
    <dbReference type="NCBI Taxonomy" id="195108"/>
    <lineage>
        <taxon>Eukaryota</taxon>
        <taxon>Fungi</taxon>
        <taxon>Dikarya</taxon>
        <taxon>Ascomycota</taxon>
        <taxon>Pezizomycotina</taxon>
        <taxon>Sordariomycetes</taxon>
        <taxon>Hypocreomycetidae</taxon>
        <taxon>Hypocreales</taxon>
        <taxon>Nectriaceae</taxon>
        <taxon>Fusarium</taxon>
        <taxon>Fusarium solani species complex</taxon>
    </lineage>
</organism>
<gene>
    <name evidence="1" type="ORF">NW755_010809</name>
</gene>
<evidence type="ECO:0000313" key="1">
    <source>
        <dbReference type="EMBL" id="KAJ4181810.1"/>
    </source>
</evidence>
<proteinExistence type="predicted"/>
<dbReference type="EMBL" id="JAOQAV010000038">
    <property type="protein sequence ID" value="KAJ4181810.1"/>
    <property type="molecule type" value="Genomic_DNA"/>
</dbReference>